<proteinExistence type="inferred from homology"/>
<protein>
    <submittedName>
        <fullName evidence="3">Uncharacterized protein YlxW (UPF0749 family)</fullName>
    </submittedName>
</protein>
<organism evidence="3 4">
    <name type="scientific">Bacillus oleivorans</name>
    <dbReference type="NCBI Taxonomy" id="1448271"/>
    <lineage>
        <taxon>Bacteria</taxon>
        <taxon>Bacillati</taxon>
        <taxon>Bacillota</taxon>
        <taxon>Bacilli</taxon>
        <taxon>Bacillales</taxon>
        <taxon>Bacillaceae</taxon>
        <taxon>Bacillus</taxon>
    </lineage>
</organism>
<reference evidence="3 4" key="1">
    <citation type="submission" date="2017-08" db="EMBL/GenBank/DDBJ databases">
        <authorList>
            <person name="de Groot N.N."/>
        </authorList>
    </citation>
    <scope>NUCLEOTIDE SEQUENCE [LARGE SCALE GENOMIC DNA]</scope>
    <source>
        <strain evidence="3 4">JC228</strain>
    </source>
</reference>
<dbReference type="PANTHER" id="PTHR37313:SF2">
    <property type="entry name" value="UPF0749 PROTEIN YLXX"/>
    <property type="match status" value="1"/>
</dbReference>
<gene>
    <name evidence="3" type="ORF">SAMN05877753_10771</name>
</gene>
<dbReference type="EMBL" id="OAOP01000007">
    <property type="protein sequence ID" value="SNX73452.1"/>
    <property type="molecule type" value="Genomic_DNA"/>
</dbReference>
<evidence type="ECO:0000313" key="4">
    <source>
        <dbReference type="Proteomes" id="UP000219546"/>
    </source>
</evidence>
<dbReference type="Gene3D" id="3.30.70.1880">
    <property type="entry name" value="Protein of unknown function DUF881"/>
    <property type="match status" value="1"/>
</dbReference>
<dbReference type="AlphaFoldDB" id="A0A285D0X2"/>
<evidence type="ECO:0000313" key="3">
    <source>
        <dbReference type="EMBL" id="SNX73452.1"/>
    </source>
</evidence>
<accession>A0A285D0X2</accession>
<keyword evidence="2" id="KW-0175">Coiled coil</keyword>
<comment type="similarity">
    <text evidence="1">Belongs to the UPF0749 family.</text>
</comment>
<dbReference type="Pfam" id="PF05949">
    <property type="entry name" value="DUF881"/>
    <property type="match status" value="1"/>
</dbReference>
<dbReference type="PANTHER" id="PTHR37313">
    <property type="entry name" value="UPF0749 PROTEIN RV1825"/>
    <property type="match status" value="1"/>
</dbReference>
<evidence type="ECO:0000256" key="2">
    <source>
        <dbReference type="SAM" id="Coils"/>
    </source>
</evidence>
<dbReference type="RefSeq" id="WP_342745891.1">
    <property type="nucleotide sequence ID" value="NZ_JBEPMQ010000007.1"/>
</dbReference>
<dbReference type="InterPro" id="IPR010273">
    <property type="entry name" value="DUF881"/>
</dbReference>
<keyword evidence="4" id="KW-1185">Reference proteome</keyword>
<name>A0A285D0X2_9BACI</name>
<feature type="coiled-coil region" evidence="2">
    <location>
        <begin position="48"/>
        <end position="82"/>
    </location>
</feature>
<evidence type="ECO:0000256" key="1">
    <source>
        <dbReference type="ARBA" id="ARBA00009108"/>
    </source>
</evidence>
<dbReference type="Proteomes" id="UP000219546">
    <property type="component" value="Unassembled WGS sequence"/>
</dbReference>
<sequence>MKKLKVKGRYVIISLVTLVLGYILAFSYDQTQNKRETVPITSDQWGRELDLRNELVELEEANRKLQQELADKQMHVVNIEEELSNKAIVYSNLAEEIQKYRMFLGKIKVEGSGVQVTLEDSNYNPSTDNISDYIVHEQQVFRVISELYVSGAQAVAVNGQRLKADSYIVCDGPVITVDGKQFNAPFVISAIGDSDTLFSALNLNGGVIDVLASENIVVTLEKADHIVMEPILGS</sequence>